<gene>
    <name evidence="2" type="ORF">PCANC_17687</name>
</gene>
<dbReference type="Proteomes" id="UP000235388">
    <property type="component" value="Unassembled WGS sequence"/>
</dbReference>
<dbReference type="AlphaFoldDB" id="A0A2N5U968"/>
<organism evidence="2 3">
    <name type="scientific">Puccinia coronata f. sp. avenae</name>
    <dbReference type="NCBI Taxonomy" id="200324"/>
    <lineage>
        <taxon>Eukaryota</taxon>
        <taxon>Fungi</taxon>
        <taxon>Dikarya</taxon>
        <taxon>Basidiomycota</taxon>
        <taxon>Pucciniomycotina</taxon>
        <taxon>Pucciniomycetes</taxon>
        <taxon>Pucciniales</taxon>
        <taxon>Pucciniaceae</taxon>
        <taxon>Puccinia</taxon>
    </lineage>
</organism>
<sequence length="256" mass="28138">MSGGGGGDTAWLLDKLGGTSHGEMEQDRAACSLFYLALSKKRLLVDLWNIAYGHANRPLMTKFLQNDFSQSRWKTAAQKNAFGLLGRQRFCFAASFFLLADWLQDAVNVCVRQLGDWQLAVAIVRAYEGDRGAAMDKLLTTAVLPLGFSSGNRWLVSWGFRMLGEVELACRVLVVRFSHSSLNKRRIEPLGGLAQVHQRRQLRGVRRVECSRSSPLTTPAPSGSRSLTTTAISALTSDAFVARLVGCLCTTTSDHL</sequence>
<dbReference type="GO" id="GO:0007035">
    <property type="term" value="P:vacuolar acidification"/>
    <property type="evidence" value="ECO:0007669"/>
    <property type="project" value="TreeGrafter"/>
</dbReference>
<dbReference type="GO" id="GO:0043291">
    <property type="term" value="C:RAVE complex"/>
    <property type="evidence" value="ECO:0007669"/>
    <property type="project" value="TreeGrafter"/>
</dbReference>
<dbReference type="OrthoDB" id="342131at2759"/>
<evidence type="ECO:0000313" key="3">
    <source>
        <dbReference type="Proteomes" id="UP000235388"/>
    </source>
</evidence>
<dbReference type="Pfam" id="PF12234">
    <property type="entry name" value="Rav1p_C"/>
    <property type="match status" value="1"/>
</dbReference>
<feature type="domain" description="RAVE complex protein Rav1 C-terminal" evidence="1">
    <location>
        <begin position="25"/>
        <end position="182"/>
    </location>
</feature>
<name>A0A2N5U968_9BASI</name>
<dbReference type="InterPro" id="IPR052208">
    <property type="entry name" value="DmX-like/RAVE_component"/>
</dbReference>
<dbReference type="STRING" id="200324.A0A2N5U968"/>
<evidence type="ECO:0000259" key="1">
    <source>
        <dbReference type="Pfam" id="PF12234"/>
    </source>
</evidence>
<accession>A0A2N5U968</accession>
<protein>
    <recommendedName>
        <fullName evidence="1">RAVE complex protein Rav1 C-terminal domain-containing protein</fullName>
    </recommendedName>
</protein>
<dbReference type="PANTHER" id="PTHR13950">
    <property type="entry name" value="RABCONNECTIN-RELATED"/>
    <property type="match status" value="1"/>
</dbReference>
<evidence type="ECO:0000313" key="2">
    <source>
        <dbReference type="EMBL" id="PLW34286.1"/>
    </source>
</evidence>
<keyword evidence="3" id="KW-1185">Reference proteome</keyword>
<comment type="caution">
    <text evidence="2">The sequence shown here is derived from an EMBL/GenBank/DDBJ whole genome shotgun (WGS) entry which is preliminary data.</text>
</comment>
<reference evidence="2 3" key="1">
    <citation type="submission" date="2017-11" db="EMBL/GenBank/DDBJ databases">
        <title>De novo assembly and phasing of dikaryotic genomes from two isolates of Puccinia coronata f. sp. avenae, the causal agent of oat crown rust.</title>
        <authorList>
            <person name="Miller M.E."/>
            <person name="Zhang Y."/>
            <person name="Omidvar V."/>
            <person name="Sperschneider J."/>
            <person name="Schwessinger B."/>
            <person name="Raley C."/>
            <person name="Palmer J.M."/>
            <person name="Garnica D."/>
            <person name="Upadhyaya N."/>
            <person name="Rathjen J."/>
            <person name="Taylor J.M."/>
            <person name="Park R.F."/>
            <person name="Dodds P.N."/>
            <person name="Hirsch C.D."/>
            <person name="Kianian S.F."/>
            <person name="Figueroa M."/>
        </authorList>
    </citation>
    <scope>NUCLEOTIDE SEQUENCE [LARGE SCALE GENOMIC DNA]</scope>
    <source>
        <strain evidence="2">12NC29</strain>
    </source>
</reference>
<proteinExistence type="predicted"/>
<dbReference type="PANTHER" id="PTHR13950:SF9">
    <property type="entry name" value="RABCONNECTIN-3A"/>
    <property type="match status" value="1"/>
</dbReference>
<dbReference type="InterPro" id="IPR022033">
    <property type="entry name" value="Rav1p_C"/>
</dbReference>
<dbReference type="EMBL" id="PGCJ01000280">
    <property type="protein sequence ID" value="PLW34286.1"/>
    <property type="molecule type" value="Genomic_DNA"/>
</dbReference>